<reference evidence="1 2" key="1">
    <citation type="submission" date="2019-01" db="EMBL/GenBank/DDBJ databases">
        <title>High-quality draft genome of. Pseudomonas songnenensis str. L103, a full-fledged denitrifier isolated from 100 meters deep aquifer in a heavily nitrogen fertilized agricultural area.</title>
        <authorList>
            <person name="Liu M."/>
            <person name="Liu B."/>
        </authorList>
    </citation>
    <scope>NUCLEOTIDE SEQUENCE [LARGE SCALE GENOMIC DNA]</scope>
    <source>
        <strain evidence="1 2">L103</strain>
    </source>
</reference>
<organism evidence="1 2">
    <name type="scientific">Pseudomonas songnenensis</name>
    <dbReference type="NCBI Taxonomy" id="1176259"/>
    <lineage>
        <taxon>Bacteria</taxon>
        <taxon>Pseudomonadati</taxon>
        <taxon>Pseudomonadota</taxon>
        <taxon>Gammaproteobacteria</taxon>
        <taxon>Pseudomonadales</taxon>
        <taxon>Pseudomonadaceae</taxon>
        <taxon>Pseudomonas</taxon>
    </lineage>
</organism>
<gene>
    <name evidence="1" type="ORF">EJA06_008425</name>
</gene>
<dbReference type="RefSeq" id="WP_126189255.1">
    <property type="nucleotide sequence ID" value="NZ_RWYU02000003.1"/>
</dbReference>
<comment type="caution">
    <text evidence="1">The sequence shown here is derived from an EMBL/GenBank/DDBJ whole genome shotgun (WGS) entry which is preliminary data.</text>
</comment>
<evidence type="ECO:0000313" key="2">
    <source>
        <dbReference type="Proteomes" id="UP000282800"/>
    </source>
</evidence>
<protein>
    <submittedName>
        <fullName evidence="1">Uncharacterized protein</fullName>
    </submittedName>
</protein>
<name>A0A482UHU8_9PSED</name>
<proteinExistence type="predicted"/>
<sequence length="208" mass="23185">MASAPQTALRMIALGLVLALPGCQSRPPSAVCSGSDYYFPIDSFPRHYPASDEERRLWYSMPLARIGEPSLSCGHAAEAQSYRLLWLNSQGHPVAIRITRTGDVIMLYAFQLSGWGGTDPGSLTGYTHRRLDNGDWIRLQTALKNAEFWRLPTSGNLYGSHGGQWVIEGNDRGRYHLVDRWSPAAGPYRALGDLFFELSGWVKPYPNQ</sequence>
<dbReference type="AlphaFoldDB" id="A0A482UHU8"/>
<dbReference type="OrthoDB" id="185897at2"/>
<dbReference type="EMBL" id="RWYU02000003">
    <property type="protein sequence ID" value="RYJ62880.1"/>
    <property type="molecule type" value="Genomic_DNA"/>
</dbReference>
<evidence type="ECO:0000313" key="1">
    <source>
        <dbReference type="EMBL" id="RYJ62880.1"/>
    </source>
</evidence>
<dbReference type="Proteomes" id="UP000282800">
    <property type="component" value="Unassembled WGS sequence"/>
</dbReference>
<accession>A0A482UHU8</accession>